<reference evidence="1" key="1">
    <citation type="submission" date="2020-05" db="EMBL/GenBank/DDBJ databases">
        <authorList>
            <person name="Chiriac C."/>
            <person name="Salcher M."/>
            <person name="Ghai R."/>
            <person name="Kavagutti S V."/>
        </authorList>
    </citation>
    <scope>NUCLEOTIDE SEQUENCE</scope>
</reference>
<proteinExistence type="predicted"/>
<evidence type="ECO:0000313" key="1">
    <source>
        <dbReference type="EMBL" id="CAB4554694.1"/>
    </source>
</evidence>
<protein>
    <submittedName>
        <fullName evidence="1">Unannotated protein</fullName>
    </submittedName>
</protein>
<name>A0A6J6CU68_9ZZZZ</name>
<gene>
    <name evidence="1" type="ORF">UFOPK1508_00665</name>
</gene>
<dbReference type="EMBL" id="CAEZSW010000080">
    <property type="protein sequence ID" value="CAB4554694.1"/>
    <property type="molecule type" value="Genomic_DNA"/>
</dbReference>
<accession>A0A6J6CU68</accession>
<organism evidence="1">
    <name type="scientific">freshwater metagenome</name>
    <dbReference type="NCBI Taxonomy" id="449393"/>
    <lineage>
        <taxon>unclassified sequences</taxon>
        <taxon>metagenomes</taxon>
        <taxon>ecological metagenomes</taxon>
    </lineage>
</organism>
<sequence>MELSQIKLRWNEVLDLLLEKDRIAWLSFFDARLVSYESNQLTLDFADSQKFASAHDFRQTRNPAHTQLLIDAITTVFGFTPTIIER</sequence>
<dbReference type="AlphaFoldDB" id="A0A6J6CU68"/>